<keyword evidence="1" id="KW-1185">Reference proteome</keyword>
<sequence>METDREDNNVNSDEELDESLTFKYRKNKVVRHMRKFTVIDTRKKSRAIRCLYCRALLHSAISRHYSPGHSTCYRKITTLVDAHAAEKQLWRANVIDEAIITSAKIRSLLASTNNNAKIVAGYLDGSIVFGHYVQAVYATEFNAIRAEMKNL</sequence>
<evidence type="ECO:0000313" key="1">
    <source>
        <dbReference type="Proteomes" id="UP000887577"/>
    </source>
</evidence>
<dbReference type="WBParaSite" id="PSU_v2.g4036.t1">
    <property type="protein sequence ID" value="PSU_v2.g4036.t1"/>
    <property type="gene ID" value="PSU_v2.g4036"/>
</dbReference>
<dbReference type="Proteomes" id="UP000887577">
    <property type="component" value="Unplaced"/>
</dbReference>
<proteinExistence type="predicted"/>
<evidence type="ECO:0000313" key="2">
    <source>
        <dbReference type="WBParaSite" id="PSU_v2.g4036.t1"/>
    </source>
</evidence>
<dbReference type="AlphaFoldDB" id="A0A914YTM9"/>
<name>A0A914YTM9_9BILA</name>
<accession>A0A914YTM9</accession>
<organism evidence="1 2">
    <name type="scientific">Panagrolaimus superbus</name>
    <dbReference type="NCBI Taxonomy" id="310955"/>
    <lineage>
        <taxon>Eukaryota</taxon>
        <taxon>Metazoa</taxon>
        <taxon>Ecdysozoa</taxon>
        <taxon>Nematoda</taxon>
        <taxon>Chromadorea</taxon>
        <taxon>Rhabditida</taxon>
        <taxon>Tylenchina</taxon>
        <taxon>Panagrolaimomorpha</taxon>
        <taxon>Panagrolaimoidea</taxon>
        <taxon>Panagrolaimidae</taxon>
        <taxon>Panagrolaimus</taxon>
    </lineage>
</organism>
<protein>
    <submittedName>
        <fullName evidence="2">Uncharacterized protein</fullName>
    </submittedName>
</protein>
<reference evidence="2" key="1">
    <citation type="submission" date="2022-11" db="UniProtKB">
        <authorList>
            <consortium name="WormBaseParasite"/>
        </authorList>
    </citation>
    <scope>IDENTIFICATION</scope>
</reference>